<organism evidence="1 2">
    <name type="scientific">Panicum virgatum</name>
    <name type="common">Blackwell switchgrass</name>
    <dbReference type="NCBI Taxonomy" id="38727"/>
    <lineage>
        <taxon>Eukaryota</taxon>
        <taxon>Viridiplantae</taxon>
        <taxon>Streptophyta</taxon>
        <taxon>Embryophyta</taxon>
        <taxon>Tracheophyta</taxon>
        <taxon>Spermatophyta</taxon>
        <taxon>Magnoliopsida</taxon>
        <taxon>Liliopsida</taxon>
        <taxon>Poales</taxon>
        <taxon>Poaceae</taxon>
        <taxon>PACMAD clade</taxon>
        <taxon>Panicoideae</taxon>
        <taxon>Panicodae</taxon>
        <taxon>Paniceae</taxon>
        <taxon>Panicinae</taxon>
        <taxon>Panicum</taxon>
        <taxon>Panicum sect. Hiantes</taxon>
    </lineage>
</organism>
<gene>
    <name evidence="1" type="ORF">PVAP13_2NG541000</name>
</gene>
<proteinExistence type="predicted"/>
<keyword evidence="2" id="KW-1185">Reference proteome</keyword>
<comment type="caution">
    <text evidence="1">The sequence shown here is derived from an EMBL/GenBank/DDBJ whole genome shotgun (WGS) entry which is preliminary data.</text>
</comment>
<sequence>MARYVWSLVAYVVVVRSPTEIICLASSFIFYWAELQMEEDKAKLEAGAEALEKAALSFHPQEAQAEDAGVVLLH</sequence>
<evidence type="ECO:0000313" key="1">
    <source>
        <dbReference type="EMBL" id="KAG2637580.1"/>
    </source>
</evidence>
<reference evidence="1" key="1">
    <citation type="submission" date="2020-05" db="EMBL/GenBank/DDBJ databases">
        <title>WGS assembly of Panicum virgatum.</title>
        <authorList>
            <person name="Lovell J.T."/>
            <person name="Jenkins J."/>
            <person name="Shu S."/>
            <person name="Juenger T.E."/>
            <person name="Schmutz J."/>
        </authorList>
    </citation>
    <scope>NUCLEOTIDE SEQUENCE</scope>
    <source>
        <strain evidence="1">AP13</strain>
    </source>
</reference>
<dbReference type="Proteomes" id="UP000823388">
    <property type="component" value="Chromosome 2N"/>
</dbReference>
<protein>
    <submittedName>
        <fullName evidence="1">Uncharacterized protein</fullName>
    </submittedName>
</protein>
<dbReference type="AlphaFoldDB" id="A0A8T0VQR2"/>
<accession>A0A8T0VQR2</accession>
<evidence type="ECO:0000313" key="2">
    <source>
        <dbReference type="Proteomes" id="UP000823388"/>
    </source>
</evidence>
<dbReference type="EMBL" id="CM029040">
    <property type="protein sequence ID" value="KAG2637580.1"/>
    <property type="molecule type" value="Genomic_DNA"/>
</dbReference>
<name>A0A8T0VQR2_PANVG</name>